<reference evidence="3" key="1">
    <citation type="submission" date="2020-06" db="EMBL/GenBank/DDBJ databases">
        <authorList>
            <person name="Li T."/>
            <person name="Hu X."/>
            <person name="Zhang T."/>
            <person name="Song X."/>
            <person name="Zhang H."/>
            <person name="Dai N."/>
            <person name="Sheng W."/>
            <person name="Hou X."/>
            <person name="Wei L."/>
        </authorList>
    </citation>
    <scope>NUCLEOTIDE SEQUENCE</scope>
    <source>
        <strain evidence="3">K16</strain>
        <tissue evidence="3">Leaf</tissue>
    </source>
</reference>
<reference evidence="3" key="2">
    <citation type="journal article" date="2024" name="Plant">
        <title>Genomic evolution and insights into agronomic trait innovations of Sesamum species.</title>
        <authorList>
            <person name="Miao H."/>
            <person name="Wang L."/>
            <person name="Qu L."/>
            <person name="Liu H."/>
            <person name="Sun Y."/>
            <person name="Le M."/>
            <person name="Wang Q."/>
            <person name="Wei S."/>
            <person name="Zheng Y."/>
            <person name="Lin W."/>
            <person name="Duan Y."/>
            <person name="Cao H."/>
            <person name="Xiong S."/>
            <person name="Wang X."/>
            <person name="Wei L."/>
            <person name="Li C."/>
            <person name="Ma Q."/>
            <person name="Ju M."/>
            <person name="Zhao R."/>
            <person name="Li G."/>
            <person name="Mu C."/>
            <person name="Tian Q."/>
            <person name="Mei H."/>
            <person name="Zhang T."/>
            <person name="Gao T."/>
            <person name="Zhang H."/>
        </authorList>
    </citation>
    <scope>NUCLEOTIDE SEQUENCE</scope>
    <source>
        <strain evidence="3">K16</strain>
    </source>
</reference>
<keyword evidence="4" id="KW-1185">Reference proteome</keyword>
<dbReference type="Pfam" id="PF14111">
    <property type="entry name" value="DUF4283"/>
    <property type="match status" value="1"/>
</dbReference>
<proteinExistence type="predicted"/>
<dbReference type="AlphaFoldDB" id="A0AAE1VW95"/>
<comment type="caution">
    <text evidence="3">The sequence shown here is derived from an EMBL/GenBank/DDBJ whole genome shotgun (WGS) entry which is preliminary data.</text>
</comment>
<evidence type="ECO:0000259" key="2">
    <source>
        <dbReference type="Pfam" id="PF14111"/>
    </source>
</evidence>
<feature type="coiled-coil region" evidence="1">
    <location>
        <begin position="2"/>
        <end position="29"/>
    </location>
</feature>
<protein>
    <recommendedName>
        <fullName evidence="2">DUF4283 domain-containing protein</fullName>
    </recommendedName>
</protein>
<dbReference type="Proteomes" id="UP001289374">
    <property type="component" value="Unassembled WGS sequence"/>
</dbReference>
<accession>A0AAE1VW95</accession>
<keyword evidence="1" id="KW-0175">Coiled coil</keyword>
<gene>
    <name evidence="3" type="ORF">Sango_2886500</name>
</gene>
<dbReference type="InterPro" id="IPR025558">
    <property type="entry name" value="DUF4283"/>
</dbReference>
<name>A0AAE1VW95_9LAMI</name>
<organism evidence="3 4">
    <name type="scientific">Sesamum angolense</name>
    <dbReference type="NCBI Taxonomy" id="2727404"/>
    <lineage>
        <taxon>Eukaryota</taxon>
        <taxon>Viridiplantae</taxon>
        <taxon>Streptophyta</taxon>
        <taxon>Embryophyta</taxon>
        <taxon>Tracheophyta</taxon>
        <taxon>Spermatophyta</taxon>
        <taxon>Magnoliopsida</taxon>
        <taxon>eudicotyledons</taxon>
        <taxon>Gunneridae</taxon>
        <taxon>Pentapetalae</taxon>
        <taxon>asterids</taxon>
        <taxon>lamiids</taxon>
        <taxon>Lamiales</taxon>
        <taxon>Pedaliaceae</taxon>
        <taxon>Sesamum</taxon>
    </lineage>
</organism>
<evidence type="ECO:0000313" key="4">
    <source>
        <dbReference type="Proteomes" id="UP001289374"/>
    </source>
</evidence>
<feature type="domain" description="DUF4283" evidence="2">
    <location>
        <begin position="159"/>
        <end position="233"/>
    </location>
</feature>
<evidence type="ECO:0000256" key="1">
    <source>
        <dbReference type="SAM" id="Coils"/>
    </source>
</evidence>
<dbReference type="EMBL" id="JACGWL010000725">
    <property type="protein sequence ID" value="KAK4382282.1"/>
    <property type="molecule type" value="Genomic_DNA"/>
</dbReference>
<sequence>MLNAAAQKKKELAQEMKHVSKKLESFKNQRCYLLIYRHGSSSTEICLMRTTTEALPNFLARCVLDTWIEILVSDLCRRRLWTDASSKFNDLGLGLGSGDSVLVLFCSLWFRVSVLGLIFHVLEMGGMESNLEQLSKAWKLTEDEEIGVTLPSGLWEANTDSLQLCLVGRLLSIRPIRVEALCSSLQSMLLPVQGMEIKQLEDGRFLLRFKHPINRKRALEGCSWNFEKNILILNSTGELENHMQVASKV</sequence>
<evidence type="ECO:0000313" key="3">
    <source>
        <dbReference type="EMBL" id="KAK4382282.1"/>
    </source>
</evidence>